<dbReference type="AlphaFoldDB" id="A0A432W9W0"/>
<comment type="caution">
    <text evidence="8">The sequence shown here is derived from an EMBL/GenBank/DDBJ whole genome shotgun (WGS) entry which is preliminary data.</text>
</comment>
<dbReference type="Pfam" id="PF13860">
    <property type="entry name" value="FlgD_ig"/>
    <property type="match status" value="1"/>
</dbReference>
<dbReference type="InterPro" id="IPR025963">
    <property type="entry name" value="FLgD_Tudor"/>
</dbReference>
<keyword evidence="8" id="KW-0966">Cell projection</keyword>
<keyword evidence="9" id="KW-1185">Reference proteome</keyword>
<feature type="domain" description="FlgD Tudor-like" evidence="7">
    <location>
        <begin position="89"/>
        <end position="223"/>
    </location>
</feature>
<proteinExistence type="inferred from homology"/>
<evidence type="ECO:0000256" key="2">
    <source>
        <dbReference type="ARBA" id="ARBA00016013"/>
    </source>
</evidence>
<name>A0A432W9W0_9GAMM</name>
<evidence type="ECO:0000259" key="7">
    <source>
        <dbReference type="Pfam" id="PF13861"/>
    </source>
</evidence>
<evidence type="ECO:0000256" key="5">
    <source>
        <dbReference type="RuleBase" id="RU362076"/>
    </source>
</evidence>
<evidence type="ECO:0000313" key="8">
    <source>
        <dbReference type="EMBL" id="RUO26398.1"/>
    </source>
</evidence>
<evidence type="ECO:0000313" key="9">
    <source>
        <dbReference type="Proteomes" id="UP000288293"/>
    </source>
</evidence>
<evidence type="ECO:0000256" key="4">
    <source>
        <dbReference type="ARBA" id="ARBA00024746"/>
    </source>
</evidence>
<dbReference type="Proteomes" id="UP000288293">
    <property type="component" value="Unassembled WGS sequence"/>
</dbReference>
<comment type="function">
    <text evidence="4 5">Required for flagellar hook formation. May act as a scaffolding protein.</text>
</comment>
<dbReference type="Pfam" id="PF03963">
    <property type="entry name" value="FlgD"/>
    <property type="match status" value="1"/>
</dbReference>
<dbReference type="RefSeq" id="WP_126803209.1">
    <property type="nucleotide sequence ID" value="NZ_PIPL01000001.1"/>
</dbReference>
<evidence type="ECO:0000259" key="6">
    <source>
        <dbReference type="Pfam" id="PF13860"/>
    </source>
</evidence>
<dbReference type="OrthoDB" id="9785233at2"/>
<dbReference type="InterPro" id="IPR025965">
    <property type="entry name" value="FlgD/Vpr_Ig-like"/>
</dbReference>
<evidence type="ECO:0000256" key="3">
    <source>
        <dbReference type="ARBA" id="ARBA00022795"/>
    </source>
</evidence>
<dbReference type="InterPro" id="IPR005648">
    <property type="entry name" value="FlgD"/>
</dbReference>
<organism evidence="8 9">
    <name type="scientific">Aliidiomarina minuta</name>
    <dbReference type="NCBI Taxonomy" id="880057"/>
    <lineage>
        <taxon>Bacteria</taxon>
        <taxon>Pseudomonadati</taxon>
        <taxon>Pseudomonadota</taxon>
        <taxon>Gammaproteobacteria</taxon>
        <taxon>Alteromonadales</taxon>
        <taxon>Idiomarinaceae</taxon>
        <taxon>Aliidiomarina</taxon>
    </lineage>
</organism>
<dbReference type="NCBIfam" id="NF005176">
    <property type="entry name" value="PRK06655.1-1"/>
    <property type="match status" value="1"/>
</dbReference>
<dbReference type="Gene3D" id="2.30.30.910">
    <property type="match status" value="1"/>
</dbReference>
<reference evidence="8 9" key="1">
    <citation type="journal article" date="2011" name="Front. Microbiol.">
        <title>Genomic signatures of strain selection and enhancement in Bacillus atrophaeus var. globigii, a historical biowarfare simulant.</title>
        <authorList>
            <person name="Gibbons H.S."/>
            <person name="Broomall S.M."/>
            <person name="McNew L.A."/>
            <person name="Daligault H."/>
            <person name="Chapman C."/>
            <person name="Bruce D."/>
            <person name="Karavis M."/>
            <person name="Krepps M."/>
            <person name="McGregor P.A."/>
            <person name="Hong C."/>
            <person name="Park K.H."/>
            <person name="Akmal A."/>
            <person name="Feldman A."/>
            <person name="Lin J.S."/>
            <person name="Chang W.E."/>
            <person name="Higgs B.W."/>
            <person name="Demirev P."/>
            <person name="Lindquist J."/>
            <person name="Liem A."/>
            <person name="Fochler E."/>
            <person name="Read T.D."/>
            <person name="Tapia R."/>
            <person name="Johnson S."/>
            <person name="Bishop-Lilly K.A."/>
            <person name="Detter C."/>
            <person name="Han C."/>
            <person name="Sozhamannan S."/>
            <person name="Rosenzweig C.N."/>
            <person name="Skowronski E.W."/>
        </authorList>
    </citation>
    <scope>NUCLEOTIDE SEQUENCE [LARGE SCALE GENOMIC DNA]</scope>
    <source>
        <strain evidence="8 9">MLST1</strain>
    </source>
</reference>
<dbReference type="GO" id="GO:0044781">
    <property type="term" value="P:bacterial-type flagellum organization"/>
    <property type="evidence" value="ECO:0007669"/>
    <property type="project" value="UniProtKB-UniRule"/>
</dbReference>
<dbReference type="EMBL" id="PIPL01000001">
    <property type="protein sequence ID" value="RUO26398.1"/>
    <property type="molecule type" value="Genomic_DNA"/>
</dbReference>
<comment type="similarity">
    <text evidence="1 5">Belongs to the FlgD family.</text>
</comment>
<feature type="domain" description="FlgD/Vpr Ig-like" evidence="6">
    <location>
        <begin position="110"/>
        <end position="180"/>
    </location>
</feature>
<keyword evidence="8" id="KW-0282">Flagellum</keyword>
<dbReference type="Gene3D" id="2.60.40.4070">
    <property type="match status" value="1"/>
</dbReference>
<keyword evidence="3 5" id="KW-1005">Bacterial flagellum biogenesis</keyword>
<evidence type="ECO:0000256" key="1">
    <source>
        <dbReference type="ARBA" id="ARBA00010577"/>
    </source>
</evidence>
<protein>
    <recommendedName>
        <fullName evidence="2 5">Basal-body rod modification protein FlgD</fullName>
    </recommendedName>
</protein>
<gene>
    <name evidence="8" type="ORF">CWE09_06740</name>
</gene>
<keyword evidence="8" id="KW-0969">Cilium</keyword>
<sequence length="236" mass="25187">MTDKVNNSSLLDDLYWKPEESAKAASKDDARLGQEDFFKLLTQQLSMQDPTKPVENDQMIAQMTNFTMAEGITGLSEQFEKFSASMTSNQALQASSLIGRQVLIPSDTGYFNGSKPVEGMVALDQSAQNVTLRVENESGQVVRTVDMGTLPPGQHKFSWDGLGADGEPLPAGDYKITANGRVGGANEDLVALTYANVESVSTGGQRGIVLNLESIGRIDFKDVIQITNGGGGSSGS</sequence>
<dbReference type="Pfam" id="PF13861">
    <property type="entry name" value="FLgD_tudor"/>
    <property type="match status" value="1"/>
</dbReference>
<accession>A0A432W9W0</accession>